<dbReference type="AlphaFoldDB" id="A0A2W5P1J5"/>
<dbReference type="PRINTS" id="PR00081">
    <property type="entry name" value="GDHRDH"/>
</dbReference>
<comment type="caution">
    <text evidence="3">The sequence shown here is derived from an EMBL/GenBank/DDBJ whole genome shotgun (WGS) entry which is preliminary data.</text>
</comment>
<dbReference type="InterPro" id="IPR020904">
    <property type="entry name" value="Sc_DH/Rdtase_CS"/>
</dbReference>
<gene>
    <name evidence="3" type="ORF">DI544_11140</name>
</gene>
<protein>
    <recommendedName>
        <fullName evidence="5">Short-chain dehydrogenase</fullName>
    </recommendedName>
</protein>
<proteinExistence type="inferred from homology"/>
<dbReference type="PANTHER" id="PTHR43639">
    <property type="entry name" value="OXIDOREDUCTASE, SHORT-CHAIN DEHYDROGENASE/REDUCTASE FAMILY (AFU_ORTHOLOGUE AFUA_5G02870)"/>
    <property type="match status" value="1"/>
</dbReference>
<evidence type="ECO:0000256" key="2">
    <source>
        <dbReference type="ARBA" id="ARBA00023002"/>
    </source>
</evidence>
<evidence type="ECO:0000313" key="4">
    <source>
        <dbReference type="Proteomes" id="UP000249229"/>
    </source>
</evidence>
<dbReference type="InterPro" id="IPR036291">
    <property type="entry name" value="NAD(P)-bd_dom_sf"/>
</dbReference>
<dbReference type="Pfam" id="PF13561">
    <property type="entry name" value="adh_short_C2"/>
    <property type="match status" value="2"/>
</dbReference>
<dbReference type="Gene3D" id="3.40.50.720">
    <property type="entry name" value="NAD(P)-binding Rossmann-like Domain"/>
    <property type="match status" value="2"/>
</dbReference>
<dbReference type="PANTHER" id="PTHR43639:SF9">
    <property type="entry name" value="BLL5898 PROTEIN"/>
    <property type="match status" value="1"/>
</dbReference>
<keyword evidence="2" id="KW-0560">Oxidoreductase</keyword>
<dbReference type="SUPFAM" id="SSF51735">
    <property type="entry name" value="NAD(P)-binding Rossmann-fold domains"/>
    <property type="match status" value="2"/>
</dbReference>
<dbReference type="PROSITE" id="PS00061">
    <property type="entry name" value="ADH_SHORT"/>
    <property type="match status" value="1"/>
</dbReference>
<dbReference type="FunFam" id="3.40.50.720:FF:000084">
    <property type="entry name" value="Short-chain dehydrogenase reductase"/>
    <property type="match status" value="1"/>
</dbReference>
<dbReference type="InterPro" id="IPR002347">
    <property type="entry name" value="SDR_fam"/>
</dbReference>
<dbReference type="EMBL" id="QFQI01000008">
    <property type="protein sequence ID" value="PZQ59672.1"/>
    <property type="molecule type" value="Genomic_DNA"/>
</dbReference>
<evidence type="ECO:0008006" key="5">
    <source>
        <dbReference type="Google" id="ProtNLM"/>
    </source>
</evidence>
<evidence type="ECO:0000256" key="1">
    <source>
        <dbReference type="ARBA" id="ARBA00006484"/>
    </source>
</evidence>
<name>A0A2W5P1J5_9SPHN</name>
<organism evidence="3 4">
    <name type="scientific">Sphingomonas taxi</name>
    <dbReference type="NCBI Taxonomy" id="1549858"/>
    <lineage>
        <taxon>Bacteria</taxon>
        <taxon>Pseudomonadati</taxon>
        <taxon>Pseudomonadota</taxon>
        <taxon>Alphaproteobacteria</taxon>
        <taxon>Sphingomonadales</taxon>
        <taxon>Sphingomonadaceae</taxon>
        <taxon>Sphingomonas</taxon>
    </lineage>
</organism>
<sequence length="507" mass="52522">MKGSGAMATPRFDTERSRPGGMRVLLAGNLWDDLIHRLSDRFDRLSTETTGRAASIMTLRPAVATSAAMEEAFAAMLATADPLDIVVCRFGEVGRDWLDEMDDAQWHAGLRHNGWAAWRLGQWCVPLLQRRAGSFVALTSRAAQETLAGGGAHGTGKVLESMLLRNLAVEARPLGVRVNLVRTSPDGPLAGGERESADEVADTIAFLASPASRAITAAIVPVDAGTAVAASTPAQFGLAPRSPPPVTARAGLPPRQRALVTGGAGQIGSETARALHRQARRDGHEGLAVLLADRDPAALSRASERLTTEGIEVECAVADLLDPAAPARLVSSAVDRFGGLDVVHSNAALGINDTALAADADAFERIVTINVDATWRLARAAAAHLRQSGGSLIATSSIAALAANARAPLYAATKAALSALVMQLAQEWARLGIRANVICPGSIDTPMNQLSALPAEARDAIVASFPTPRLGTAAEVATAAAFLASAGASYITGQIIVVDGGLAAALR</sequence>
<comment type="similarity">
    <text evidence="1">Belongs to the short-chain dehydrogenases/reductases (SDR) family.</text>
</comment>
<evidence type="ECO:0000313" key="3">
    <source>
        <dbReference type="EMBL" id="PZQ59672.1"/>
    </source>
</evidence>
<dbReference type="GO" id="GO:0016491">
    <property type="term" value="F:oxidoreductase activity"/>
    <property type="evidence" value="ECO:0007669"/>
    <property type="project" value="UniProtKB-KW"/>
</dbReference>
<dbReference type="CDD" id="cd05233">
    <property type="entry name" value="SDR_c"/>
    <property type="match status" value="1"/>
</dbReference>
<accession>A0A2W5P1J5</accession>
<dbReference type="Proteomes" id="UP000249229">
    <property type="component" value="Unassembled WGS sequence"/>
</dbReference>
<reference evidence="3 4" key="1">
    <citation type="submission" date="2017-08" db="EMBL/GenBank/DDBJ databases">
        <title>Infants hospitalized years apart are colonized by the same room-sourced microbial strains.</title>
        <authorList>
            <person name="Brooks B."/>
            <person name="Olm M.R."/>
            <person name="Firek B.A."/>
            <person name="Baker R."/>
            <person name="Thomas B.C."/>
            <person name="Morowitz M.J."/>
            <person name="Banfield J.F."/>
        </authorList>
    </citation>
    <scope>NUCLEOTIDE SEQUENCE [LARGE SCALE GENOMIC DNA]</scope>
    <source>
        <strain evidence="3">S2_005_001_R1_22</strain>
    </source>
</reference>